<comment type="caution">
    <text evidence="1">The sequence shown here is derived from an EMBL/GenBank/DDBJ whole genome shotgun (WGS) entry which is preliminary data.</text>
</comment>
<protein>
    <submittedName>
        <fullName evidence="1">Nitrogen fixation protein NifQ</fullName>
    </submittedName>
</protein>
<name>A0A560FJJ5_9PROT</name>
<dbReference type="InterPro" id="IPR006975">
    <property type="entry name" value="NifQ"/>
</dbReference>
<reference evidence="1 2" key="1">
    <citation type="submission" date="2019-06" db="EMBL/GenBank/DDBJ databases">
        <title>Genomic Encyclopedia of Type Strains, Phase IV (KMG-V): Genome sequencing to study the core and pangenomes of soil and plant-associated prokaryotes.</title>
        <authorList>
            <person name="Whitman W."/>
        </authorList>
    </citation>
    <scope>NUCLEOTIDE SEQUENCE [LARGE SCALE GENOMIC DNA]</scope>
    <source>
        <strain evidence="1 2">BR 11880</strain>
    </source>
</reference>
<dbReference type="OrthoDB" id="192277at2"/>
<organism evidence="1 2">
    <name type="scientific">Nitrospirillum amazonense</name>
    <dbReference type="NCBI Taxonomy" id="28077"/>
    <lineage>
        <taxon>Bacteria</taxon>
        <taxon>Pseudomonadati</taxon>
        <taxon>Pseudomonadota</taxon>
        <taxon>Alphaproteobacteria</taxon>
        <taxon>Rhodospirillales</taxon>
        <taxon>Azospirillaceae</taxon>
        <taxon>Nitrospirillum</taxon>
    </lineage>
</organism>
<dbReference type="Proteomes" id="UP000319859">
    <property type="component" value="Unassembled WGS sequence"/>
</dbReference>
<dbReference type="EMBL" id="VITN01000004">
    <property type="protein sequence ID" value="TWB21784.1"/>
    <property type="molecule type" value="Genomic_DNA"/>
</dbReference>
<dbReference type="RefSeq" id="WP_145749447.1">
    <property type="nucleotide sequence ID" value="NZ_VITN01000004.1"/>
</dbReference>
<dbReference type="GO" id="GO:0030151">
    <property type="term" value="F:molybdenum ion binding"/>
    <property type="evidence" value="ECO:0007669"/>
    <property type="project" value="InterPro"/>
</dbReference>
<proteinExistence type="predicted"/>
<dbReference type="GO" id="GO:0009399">
    <property type="term" value="P:nitrogen fixation"/>
    <property type="evidence" value="ECO:0007669"/>
    <property type="project" value="InterPro"/>
</dbReference>
<evidence type="ECO:0000313" key="2">
    <source>
        <dbReference type="Proteomes" id="UP000319859"/>
    </source>
</evidence>
<dbReference type="AlphaFoldDB" id="A0A560FJJ5"/>
<sequence length="225" mass="24622">MRVADAYGWLMERAGGEADPFDLHVVASILALAWAEAVAGRGSLPFCTGLDGVTLGALALRLFPDAWPGIAALADGPASLGDDELAVRDLLWMYADGGTDLQRDLTAMIARRCSRPNHLWQDLGLRNRGELSSLMRRHFSGLARRNSQDMKWKKFLFRMICRSEGFTLCTAPVCTECDDFDACFGAEDGEAMLAHIRSGRPPLAPHRLPTEDAAHVRDVCPVPRG</sequence>
<evidence type="ECO:0000313" key="1">
    <source>
        <dbReference type="EMBL" id="TWB21784.1"/>
    </source>
</evidence>
<gene>
    <name evidence="1" type="ORF">FBZ89_10432</name>
</gene>
<accession>A0A560FJJ5</accession>
<dbReference type="Pfam" id="PF04891">
    <property type="entry name" value="NifQ"/>
    <property type="match status" value="1"/>
</dbReference>